<dbReference type="HAMAP" id="MF_00107">
    <property type="entry name" value="IspF"/>
    <property type="match status" value="1"/>
</dbReference>
<dbReference type="PANTHER" id="PTHR43181">
    <property type="entry name" value="2-C-METHYL-D-ERYTHRITOL 2,4-CYCLODIPHOSPHATE SYNTHASE, CHLOROPLASTIC"/>
    <property type="match status" value="1"/>
</dbReference>
<evidence type="ECO:0000256" key="2">
    <source>
        <dbReference type="ARBA" id="ARBA00004709"/>
    </source>
</evidence>
<evidence type="ECO:0000256" key="4">
    <source>
        <dbReference type="ARBA" id="ARBA00012579"/>
    </source>
</evidence>
<feature type="site" description="Transition state stabilizer" evidence="8">
    <location>
        <position position="153"/>
    </location>
</feature>
<evidence type="ECO:0000256" key="1">
    <source>
        <dbReference type="ARBA" id="ARBA00000200"/>
    </source>
</evidence>
<feature type="binding site" evidence="8">
    <location>
        <begin position="54"/>
        <end position="55"/>
    </location>
    <ligand>
        <name>4-CDP-2-C-methyl-D-erythritol 2-phosphate</name>
        <dbReference type="ChEBI" id="CHEBI:57919"/>
    </ligand>
</feature>
<organism evidence="11 12">
    <name type="scientific">Ideonella margarita</name>
    <dbReference type="NCBI Taxonomy" id="2984191"/>
    <lineage>
        <taxon>Bacteria</taxon>
        <taxon>Pseudomonadati</taxon>
        <taxon>Pseudomonadota</taxon>
        <taxon>Betaproteobacteria</taxon>
        <taxon>Burkholderiales</taxon>
        <taxon>Sphaerotilaceae</taxon>
        <taxon>Ideonella</taxon>
    </lineage>
</organism>
<keyword evidence="5 8" id="KW-0479">Metal-binding</keyword>
<feature type="binding site" evidence="8">
    <location>
        <begin position="76"/>
        <end position="78"/>
    </location>
    <ligand>
        <name>4-CDP-2-C-methyl-D-erythritol 2-phosphate</name>
        <dbReference type="ChEBI" id="CHEBI:57919"/>
    </ligand>
</feature>
<comment type="similarity">
    <text evidence="3 8 9">Belongs to the IspF family.</text>
</comment>
<feature type="binding site" evidence="8">
    <location>
        <position position="62"/>
    </location>
    <ligand>
        <name>a divalent metal cation</name>
        <dbReference type="ChEBI" id="CHEBI:60240"/>
    </ligand>
</feature>
<evidence type="ECO:0000256" key="9">
    <source>
        <dbReference type="RuleBase" id="RU004395"/>
    </source>
</evidence>
<dbReference type="Pfam" id="PF02542">
    <property type="entry name" value="YgbB"/>
    <property type="match status" value="1"/>
</dbReference>
<dbReference type="PROSITE" id="PS01350">
    <property type="entry name" value="ISPF"/>
    <property type="match status" value="1"/>
</dbReference>
<dbReference type="PANTHER" id="PTHR43181:SF1">
    <property type="entry name" value="2-C-METHYL-D-ERYTHRITOL 2,4-CYCLODIPHOSPHATE SYNTHASE, CHLOROPLASTIC"/>
    <property type="match status" value="1"/>
</dbReference>
<dbReference type="SUPFAM" id="SSF69765">
    <property type="entry name" value="IpsF-like"/>
    <property type="match status" value="1"/>
</dbReference>
<dbReference type="CDD" id="cd00554">
    <property type="entry name" value="MECDP_synthase"/>
    <property type="match status" value="1"/>
</dbReference>
<gene>
    <name evidence="8 11" type="primary">ispF</name>
    <name evidence="11" type="ORF">AACH00_07165</name>
</gene>
<reference evidence="11 12" key="1">
    <citation type="submission" date="2024-04" db="EMBL/GenBank/DDBJ databases">
        <title>Novel species of the genus Ideonella isolated from streams.</title>
        <authorList>
            <person name="Lu H."/>
        </authorList>
    </citation>
    <scope>NUCLEOTIDE SEQUENCE [LARGE SCALE GENOMIC DNA]</scope>
    <source>
        <strain evidence="11 12">LYT19W</strain>
    </source>
</reference>
<dbReference type="Proteomes" id="UP001379945">
    <property type="component" value="Unassembled WGS sequence"/>
</dbReference>
<accession>A0ABU9C4B9</accession>
<feature type="binding site" evidence="8">
    <location>
        <begin position="28"/>
        <end position="30"/>
    </location>
    <ligand>
        <name>4-CDP-2-C-methyl-D-erythritol 2-phosphate</name>
        <dbReference type="ChEBI" id="CHEBI:57919"/>
    </ligand>
</feature>
<evidence type="ECO:0000259" key="10">
    <source>
        <dbReference type="Pfam" id="PF02542"/>
    </source>
</evidence>
<comment type="pathway">
    <text evidence="2 8">Isoprenoid biosynthesis; isopentenyl diphosphate biosynthesis via DXP pathway; isopentenyl diphosphate from 1-deoxy-D-xylulose 5-phosphate: step 4/6.</text>
</comment>
<protein>
    <recommendedName>
        <fullName evidence="4 8">2-C-methyl-D-erythritol 2,4-cyclodiphosphate synthase</fullName>
        <shortName evidence="8">MECDP-synthase</shortName>
        <shortName evidence="8">MECPP-synthase</shortName>
        <shortName evidence="8">MECPS</shortName>
        <ecNumber evidence="4 8">4.6.1.12</ecNumber>
    </recommendedName>
</protein>
<comment type="caution">
    <text evidence="11">The sequence shown here is derived from an EMBL/GenBank/DDBJ whole genome shotgun (WGS) entry which is preliminary data.</text>
</comment>
<feature type="binding site" evidence="8">
    <location>
        <position position="30"/>
    </location>
    <ligand>
        <name>a divalent metal cation</name>
        <dbReference type="ChEBI" id="CHEBI:60240"/>
    </ligand>
</feature>
<comment type="function">
    <text evidence="8">Involved in the biosynthesis of isopentenyl diphosphate (IPP) and dimethylallyl diphosphate (DMAPP), two major building blocks of isoprenoid compounds. Catalyzes the conversion of 4-diphosphocytidyl-2-C-methyl-D-erythritol 2-phosphate (CDP-ME2P) to 2-C-methyl-D-erythritol 2,4-cyclodiphosphate (ME-CPP) with a corresponding release of cytidine 5-monophosphate (CMP).</text>
</comment>
<feature type="binding site" evidence="8">
    <location>
        <begin position="120"/>
        <end position="126"/>
    </location>
    <ligand>
        <name>4-CDP-2-C-methyl-D-erythritol 2-phosphate</name>
        <dbReference type="ChEBI" id="CHEBI:57919"/>
    </ligand>
</feature>
<comment type="cofactor">
    <cofactor evidence="8">
        <name>a divalent metal cation</name>
        <dbReference type="ChEBI" id="CHEBI:60240"/>
    </cofactor>
    <text evidence="8">Binds 1 divalent metal cation per subunit.</text>
</comment>
<comment type="catalytic activity">
    <reaction evidence="1 8 9">
        <text>4-CDP-2-C-methyl-D-erythritol 2-phosphate = 2-C-methyl-D-erythritol 2,4-cyclic diphosphate + CMP</text>
        <dbReference type="Rhea" id="RHEA:23864"/>
        <dbReference type="ChEBI" id="CHEBI:57919"/>
        <dbReference type="ChEBI" id="CHEBI:58483"/>
        <dbReference type="ChEBI" id="CHEBI:60377"/>
        <dbReference type="EC" id="4.6.1.12"/>
    </reaction>
</comment>
<dbReference type="EMBL" id="JBBUTI010000004">
    <property type="protein sequence ID" value="MEK8046115.1"/>
    <property type="molecule type" value="Genomic_DNA"/>
</dbReference>
<keyword evidence="7 8" id="KW-0456">Lyase</keyword>
<feature type="site" description="Transition state stabilizer" evidence="8">
    <location>
        <position position="54"/>
    </location>
</feature>
<name>A0ABU9C4B9_9BURK</name>
<keyword evidence="6 8" id="KW-0414">Isoprene biosynthesis</keyword>
<evidence type="ECO:0000256" key="7">
    <source>
        <dbReference type="ARBA" id="ARBA00023239"/>
    </source>
</evidence>
<dbReference type="InterPro" id="IPR020555">
    <property type="entry name" value="MECDP_synthase_CS"/>
</dbReference>
<dbReference type="RefSeq" id="WP_341398392.1">
    <property type="nucleotide sequence ID" value="NZ_JBBUTI010000004.1"/>
</dbReference>
<evidence type="ECO:0000256" key="3">
    <source>
        <dbReference type="ARBA" id="ARBA00008480"/>
    </source>
</evidence>
<evidence type="ECO:0000256" key="6">
    <source>
        <dbReference type="ARBA" id="ARBA00023229"/>
    </source>
</evidence>
<evidence type="ECO:0000256" key="5">
    <source>
        <dbReference type="ARBA" id="ARBA00022723"/>
    </source>
</evidence>
<sequence>MNLPDQTGNTTASPAAALPALRVGEGWDTHALVTGRPLVLGGITIPHTHGLLGHSDADALLHAITDAILGGAGLGDIGRHFPDTAVEFKGADSFVLLQEAAKRVRAAGWLVVNVDSTIVAQAPKMAPHIPAMVLRVAEALGIEPSRVNVKAKTAEKMGPVGEGRSIETRAVCLLAAG</sequence>
<dbReference type="Gene3D" id="3.30.1330.50">
    <property type="entry name" value="2-C-methyl-D-erythritol 2,4-cyclodiphosphate synthase"/>
    <property type="match status" value="1"/>
</dbReference>
<comment type="caution">
    <text evidence="8">Lacks conserved residue(s) required for the propagation of feature annotation.</text>
</comment>
<evidence type="ECO:0000313" key="12">
    <source>
        <dbReference type="Proteomes" id="UP001379945"/>
    </source>
</evidence>
<evidence type="ECO:0000313" key="11">
    <source>
        <dbReference type="EMBL" id="MEK8046115.1"/>
    </source>
</evidence>
<feature type="binding site" evidence="8">
    <location>
        <position position="28"/>
    </location>
    <ligand>
        <name>a divalent metal cation</name>
        <dbReference type="ChEBI" id="CHEBI:60240"/>
    </ligand>
</feature>
<dbReference type="NCBIfam" id="TIGR00151">
    <property type="entry name" value="ispF"/>
    <property type="match status" value="1"/>
</dbReference>
<feature type="domain" description="2-C-methyl-D-erythritol 2,4-cyclodiphosphate synthase" evidence="10">
    <location>
        <begin position="21"/>
        <end position="174"/>
    </location>
</feature>
<dbReference type="GO" id="GO:0008685">
    <property type="term" value="F:2-C-methyl-D-erythritol 2,4-cyclodiphosphate synthase activity"/>
    <property type="evidence" value="ECO:0007669"/>
    <property type="project" value="UniProtKB-EC"/>
</dbReference>
<dbReference type="InterPro" id="IPR003526">
    <property type="entry name" value="MECDP_synthase"/>
</dbReference>
<keyword evidence="12" id="KW-1185">Reference proteome</keyword>
<comment type="subunit">
    <text evidence="8">Homotrimer.</text>
</comment>
<proteinExistence type="inferred from homology"/>
<evidence type="ECO:0000256" key="8">
    <source>
        <dbReference type="HAMAP-Rule" id="MF_00107"/>
    </source>
</evidence>
<dbReference type="EC" id="4.6.1.12" evidence="4 8"/>
<dbReference type="InterPro" id="IPR036571">
    <property type="entry name" value="MECDP_synthase_sf"/>
</dbReference>